<dbReference type="eggNOG" id="ENOG5032WIU">
    <property type="taxonomic scope" value="Bacteria"/>
</dbReference>
<dbReference type="EMBL" id="CP000804">
    <property type="protein sequence ID" value="ABU58755.1"/>
    <property type="molecule type" value="Genomic_DNA"/>
</dbReference>
<dbReference type="InterPro" id="IPR054008">
    <property type="entry name" value="Csm6_6H"/>
</dbReference>
<dbReference type="Pfam" id="PF22205">
    <property type="entry name" value="Csm6_6H"/>
    <property type="match status" value="1"/>
</dbReference>
<evidence type="ECO:0000313" key="3">
    <source>
        <dbReference type="Proteomes" id="UP000000263"/>
    </source>
</evidence>
<dbReference type="OrthoDB" id="9770049at2"/>
<dbReference type="AlphaFoldDB" id="A7NMJ3"/>
<sequence length="465" mass="52398">MAQPTEALPFPDMFQRFRSTIGDHAFRGLVLVGTLQADTPSLLIAGLNPERVAFLLTDQSREKGLVAQCRARLEQVADQVSLRCLPDAWFCPNGDHSNVLSVYTGLRAVLDRWNDLERHEIAVDLTGGKATMTVGLAKAAHVLRLASVYVDSDYADNRPIPGTQRLATPEDPYLVFGDLEAAEACRLHNHHDYAGAERVFRDLARRVPDKQDYAIYADLSAAYLAWDSFVPQPAAMALDRVLAHNVLPDALQARRVTLEAQRQALTQLTAINQCLTNRHSQAADALAALNDLDQVLALLGSLHGAALRRAAQERYDVAALMRYRCLELLSQHRLATYSVWTAAPSFDAALQRVPDLNQQYRQAQCEQGFRKVYDLPERSIALFEGYMLLQALDDPLVREWDIGLVRQRSYVRNTSILAHGFRAISRHEYEQFADIVENVLDRFFTIAQLPRYEWEQTYHFVTLAV</sequence>
<gene>
    <name evidence="2" type="ordered locus">Rcas_2684</name>
</gene>
<keyword evidence="3" id="KW-1185">Reference proteome</keyword>
<dbReference type="NCBIfam" id="TIGR02710">
    <property type="entry name" value="TIGR02710 family CRISPR-associated CARF protein"/>
    <property type="match status" value="1"/>
</dbReference>
<dbReference type="CDD" id="cd09747">
    <property type="entry name" value="Csx1_III-U"/>
    <property type="match status" value="1"/>
</dbReference>
<dbReference type="Proteomes" id="UP000000263">
    <property type="component" value="Chromosome"/>
</dbReference>
<feature type="domain" description="Csm6 6H" evidence="1">
    <location>
        <begin position="176"/>
        <end position="260"/>
    </location>
</feature>
<organism evidence="2 3">
    <name type="scientific">Roseiflexus castenholzii (strain DSM 13941 / HLO8)</name>
    <dbReference type="NCBI Taxonomy" id="383372"/>
    <lineage>
        <taxon>Bacteria</taxon>
        <taxon>Bacillati</taxon>
        <taxon>Chloroflexota</taxon>
        <taxon>Chloroflexia</taxon>
        <taxon>Chloroflexales</taxon>
        <taxon>Roseiflexineae</taxon>
        <taxon>Roseiflexaceae</taxon>
        <taxon>Roseiflexus</taxon>
    </lineage>
</organism>
<protein>
    <submittedName>
        <fullName evidence="2">CRISPR-associated protein Cas02710</fullName>
    </submittedName>
</protein>
<reference evidence="2 3" key="1">
    <citation type="submission" date="2007-08" db="EMBL/GenBank/DDBJ databases">
        <title>Complete sequence of Roseiflexus castenholzii DSM 13941.</title>
        <authorList>
            <consortium name="US DOE Joint Genome Institute"/>
            <person name="Copeland A."/>
            <person name="Lucas S."/>
            <person name="Lapidus A."/>
            <person name="Barry K."/>
            <person name="Glavina del Rio T."/>
            <person name="Dalin E."/>
            <person name="Tice H."/>
            <person name="Pitluck S."/>
            <person name="Thompson L.S."/>
            <person name="Brettin T."/>
            <person name="Bruce D."/>
            <person name="Detter J.C."/>
            <person name="Han C."/>
            <person name="Tapia R."/>
            <person name="Schmutz J."/>
            <person name="Larimer F."/>
            <person name="Land M."/>
            <person name="Hauser L."/>
            <person name="Kyrpides N."/>
            <person name="Mikhailova N."/>
            <person name="Bryant D.A."/>
            <person name="Hanada S."/>
            <person name="Tsukatani Y."/>
            <person name="Richardson P."/>
        </authorList>
    </citation>
    <scope>NUCLEOTIDE SEQUENCE [LARGE SCALE GENOMIC DNA]</scope>
    <source>
        <strain evidence="3">DSM 13941 / HLO8</strain>
    </source>
</reference>
<proteinExistence type="predicted"/>
<dbReference type="KEGG" id="rca:Rcas_2684"/>
<evidence type="ECO:0000259" key="1">
    <source>
        <dbReference type="Pfam" id="PF22205"/>
    </source>
</evidence>
<dbReference type="RefSeq" id="WP_012121179.1">
    <property type="nucleotide sequence ID" value="NC_009767.1"/>
</dbReference>
<name>A7NMJ3_ROSCS</name>
<dbReference type="InterPro" id="IPR014082">
    <property type="entry name" value="CRISPR-assoc_prot_Cas02710"/>
</dbReference>
<evidence type="ECO:0000313" key="2">
    <source>
        <dbReference type="EMBL" id="ABU58755.1"/>
    </source>
</evidence>
<dbReference type="Gene3D" id="3.40.50.10770">
    <property type="entry name" value="Hypothetical protein VC1899 like domain (Restriction endonuclease-like)"/>
    <property type="match status" value="1"/>
</dbReference>
<accession>A7NMJ3</accession>
<dbReference type="Pfam" id="PF09670">
    <property type="entry name" value="Cas_Cas02710"/>
    <property type="match status" value="1"/>
</dbReference>
<dbReference type="STRING" id="383372.Rcas_2684"/>
<dbReference type="HOGENOM" id="CLU_045222_0_0_0"/>